<proteinExistence type="predicted"/>
<evidence type="ECO:0000259" key="1">
    <source>
        <dbReference type="Pfam" id="PF19905"/>
    </source>
</evidence>
<organism evidence="2">
    <name type="scientific">uncultured Caudovirales phage</name>
    <dbReference type="NCBI Taxonomy" id="2100421"/>
    <lineage>
        <taxon>Viruses</taxon>
        <taxon>Duplodnaviria</taxon>
        <taxon>Heunggongvirae</taxon>
        <taxon>Uroviricota</taxon>
        <taxon>Caudoviricetes</taxon>
        <taxon>Peduoviridae</taxon>
        <taxon>Maltschvirus</taxon>
        <taxon>Maltschvirus maltsch</taxon>
    </lineage>
</organism>
<sequence>MKRTEELLNDVQLTLVQRGSIYGSPETNHRRISELWSGYLDTYISPEQVAMCMLLVKVARLSQSSDHEDSLTDLLGYGLIYHKIVREMRGEENGI</sequence>
<gene>
    <name evidence="2" type="ORF">UFOVP537_20</name>
</gene>
<accession>A0A6J5MQJ4</accession>
<dbReference type="Pfam" id="PF19905">
    <property type="entry name" value="DUF6378"/>
    <property type="match status" value="1"/>
</dbReference>
<evidence type="ECO:0000313" key="2">
    <source>
        <dbReference type="EMBL" id="CAB4148712.1"/>
    </source>
</evidence>
<name>A0A6J5MQJ4_9CAUD</name>
<reference evidence="2" key="1">
    <citation type="submission" date="2020-04" db="EMBL/GenBank/DDBJ databases">
        <authorList>
            <person name="Chiriac C."/>
            <person name="Salcher M."/>
            <person name="Ghai R."/>
            <person name="Kavagutti S V."/>
        </authorList>
    </citation>
    <scope>NUCLEOTIDE SEQUENCE</scope>
</reference>
<dbReference type="InterPro" id="IPR045958">
    <property type="entry name" value="DUF6378"/>
</dbReference>
<protein>
    <recommendedName>
        <fullName evidence="1">DUF6378 domain-containing protein</fullName>
    </recommendedName>
</protein>
<feature type="domain" description="DUF6378" evidence="1">
    <location>
        <begin position="13"/>
        <end position="82"/>
    </location>
</feature>
<dbReference type="EMBL" id="LR796503">
    <property type="protein sequence ID" value="CAB4148712.1"/>
    <property type="molecule type" value="Genomic_DNA"/>
</dbReference>